<accession>A0A0F9NF88</accession>
<name>A0A0F9NF88_9ZZZZ</name>
<dbReference type="AlphaFoldDB" id="A0A0F9NF88"/>
<dbReference type="EMBL" id="LAZR01008244">
    <property type="protein sequence ID" value="KKM80027.1"/>
    <property type="molecule type" value="Genomic_DNA"/>
</dbReference>
<comment type="caution">
    <text evidence="1">The sequence shown here is derived from an EMBL/GenBank/DDBJ whole genome shotgun (WGS) entry which is preliminary data.</text>
</comment>
<evidence type="ECO:0000313" key="1">
    <source>
        <dbReference type="EMBL" id="KKM80027.1"/>
    </source>
</evidence>
<reference evidence="1" key="1">
    <citation type="journal article" date="2015" name="Nature">
        <title>Complex archaea that bridge the gap between prokaryotes and eukaryotes.</title>
        <authorList>
            <person name="Spang A."/>
            <person name="Saw J.H."/>
            <person name="Jorgensen S.L."/>
            <person name="Zaremba-Niedzwiedzka K."/>
            <person name="Martijn J."/>
            <person name="Lind A.E."/>
            <person name="van Eijk R."/>
            <person name="Schleper C."/>
            <person name="Guy L."/>
            <person name="Ettema T.J."/>
        </authorList>
    </citation>
    <scope>NUCLEOTIDE SEQUENCE</scope>
</reference>
<gene>
    <name evidence="1" type="ORF">LCGC14_1343970</name>
</gene>
<protein>
    <submittedName>
        <fullName evidence="1">Uncharacterized protein</fullName>
    </submittedName>
</protein>
<proteinExistence type="predicted"/>
<sequence length="362" mass="40187">MADTKTWKLSEMVTLWRELTGRKSTSQTSDTIVNEEINDYYVNRFSHDAKVDEFNVFFIQALSATDDGVYALDQNVDRLDDPVTINGRQIVLYRDRERFFGGHDHHHRHFTHFTGQRTSFHHFQFKDEQFITDPTLVIGSSDATKVKHSDFSYEIKNKSYSKSSSEVTLTGDAIPQGLYGAWSLKIDVDGDITVAAATANGTGYATPRIALDALVASDSDSAYMGYVTVTKSDGAFTPATTALNASNVTDTFTDGKFENRGEPIAVLLFGQNIYVQPKPNDIYELEALSIADRPTAFADDNAVPDDVKWGPAIASKSALEYMVRNGPADAITSVAAYAENMMSRIRPDKIKRLLGQVVQRSF</sequence>
<organism evidence="1">
    <name type="scientific">marine sediment metagenome</name>
    <dbReference type="NCBI Taxonomy" id="412755"/>
    <lineage>
        <taxon>unclassified sequences</taxon>
        <taxon>metagenomes</taxon>
        <taxon>ecological metagenomes</taxon>
    </lineage>
</organism>